<proteinExistence type="predicted"/>
<reference evidence="1" key="2">
    <citation type="submission" date="2023-01" db="EMBL/GenBank/DDBJ databases">
        <authorList>
            <person name="Sun Q."/>
            <person name="Evtushenko L."/>
        </authorList>
    </citation>
    <scope>NUCLEOTIDE SEQUENCE</scope>
    <source>
        <strain evidence="1">VKM Ac-1069</strain>
    </source>
</reference>
<name>A0A9W6NUW0_9PSEU</name>
<sequence length="132" mass="13930">MSEPASEPSAQSDAARVVEALMTLEAGEVFAPGAVTWHSFDEVEAPTVPDTLESVRAIRKVVPDFRMDDVRTSPAVDGLAWARYTVTGTLPDGTVFRAPAALAVHVDGAGKVTRIEEYVDTAQLSGLFGALG</sequence>
<gene>
    <name evidence="1" type="ORF">GCM10017577_08870</name>
</gene>
<dbReference type="EMBL" id="BSFQ01000002">
    <property type="protein sequence ID" value="GLL09747.1"/>
    <property type="molecule type" value="Genomic_DNA"/>
</dbReference>
<evidence type="ECO:0008006" key="3">
    <source>
        <dbReference type="Google" id="ProtNLM"/>
    </source>
</evidence>
<keyword evidence="2" id="KW-1185">Reference proteome</keyword>
<dbReference type="Gene3D" id="3.10.450.50">
    <property type="match status" value="1"/>
</dbReference>
<evidence type="ECO:0000313" key="2">
    <source>
        <dbReference type="Proteomes" id="UP001143463"/>
    </source>
</evidence>
<reference evidence="1" key="1">
    <citation type="journal article" date="2014" name="Int. J. Syst. Evol. Microbiol.">
        <title>Complete genome sequence of Corynebacterium casei LMG S-19264T (=DSM 44701T), isolated from a smear-ripened cheese.</title>
        <authorList>
            <consortium name="US DOE Joint Genome Institute (JGI-PGF)"/>
            <person name="Walter F."/>
            <person name="Albersmeier A."/>
            <person name="Kalinowski J."/>
            <person name="Ruckert C."/>
        </authorList>
    </citation>
    <scope>NUCLEOTIDE SEQUENCE</scope>
    <source>
        <strain evidence="1">VKM Ac-1069</strain>
    </source>
</reference>
<dbReference type="SUPFAM" id="SSF54427">
    <property type="entry name" value="NTF2-like"/>
    <property type="match status" value="1"/>
</dbReference>
<dbReference type="InterPro" id="IPR032710">
    <property type="entry name" value="NTF2-like_dom_sf"/>
</dbReference>
<dbReference type="AlphaFoldDB" id="A0A9W6NUW0"/>
<protein>
    <recommendedName>
        <fullName evidence="3">Ketosteroid isomerase-related protein</fullName>
    </recommendedName>
</protein>
<accession>A0A9W6NUW0</accession>
<comment type="caution">
    <text evidence="1">The sequence shown here is derived from an EMBL/GenBank/DDBJ whole genome shotgun (WGS) entry which is preliminary data.</text>
</comment>
<organism evidence="1 2">
    <name type="scientific">Pseudonocardia halophobica</name>
    <dbReference type="NCBI Taxonomy" id="29401"/>
    <lineage>
        <taxon>Bacteria</taxon>
        <taxon>Bacillati</taxon>
        <taxon>Actinomycetota</taxon>
        <taxon>Actinomycetes</taxon>
        <taxon>Pseudonocardiales</taxon>
        <taxon>Pseudonocardiaceae</taxon>
        <taxon>Pseudonocardia</taxon>
    </lineage>
</organism>
<dbReference type="Proteomes" id="UP001143463">
    <property type="component" value="Unassembled WGS sequence"/>
</dbReference>
<evidence type="ECO:0000313" key="1">
    <source>
        <dbReference type="EMBL" id="GLL09747.1"/>
    </source>
</evidence>